<organism evidence="2 3">
    <name type="scientific">Ruminococcus albus</name>
    <dbReference type="NCBI Taxonomy" id="1264"/>
    <lineage>
        <taxon>Bacteria</taxon>
        <taxon>Bacillati</taxon>
        <taxon>Bacillota</taxon>
        <taxon>Clostridia</taxon>
        <taxon>Eubacteriales</taxon>
        <taxon>Oscillospiraceae</taxon>
        <taxon>Ruminococcus</taxon>
    </lineage>
</organism>
<dbReference type="PANTHER" id="PTHR34985:SF1">
    <property type="entry name" value="SLR0554 PROTEIN"/>
    <property type="match status" value="1"/>
</dbReference>
<dbReference type="PANTHER" id="PTHR34985">
    <property type="entry name" value="SLR0554 PROTEIN"/>
    <property type="match status" value="1"/>
</dbReference>
<dbReference type="InterPro" id="IPR007936">
    <property type="entry name" value="VapE-like_dom"/>
</dbReference>
<evidence type="ECO:0000313" key="2">
    <source>
        <dbReference type="EMBL" id="SEL13273.1"/>
    </source>
</evidence>
<dbReference type="AlphaFoldDB" id="A0A1H7MPY9"/>
<feature type="domain" description="Virulence-associated protein E-like" evidence="1">
    <location>
        <begin position="496"/>
        <end position="714"/>
    </location>
</feature>
<dbReference type="EMBL" id="FOAT01000012">
    <property type="protein sequence ID" value="SEL13273.1"/>
    <property type="molecule type" value="Genomic_DNA"/>
</dbReference>
<evidence type="ECO:0000313" key="3">
    <source>
        <dbReference type="Proteomes" id="UP000186015"/>
    </source>
</evidence>
<name>A0A1H7MPY9_RUMAL</name>
<reference evidence="2 3" key="1">
    <citation type="submission" date="2016-10" db="EMBL/GenBank/DDBJ databases">
        <authorList>
            <person name="de Groot N.N."/>
        </authorList>
    </citation>
    <scope>NUCLEOTIDE SEQUENCE [LARGE SCALE GENOMIC DNA]</scope>
    <source>
        <strain evidence="2 3">KH2T6</strain>
    </source>
</reference>
<dbReference type="Pfam" id="PF05272">
    <property type="entry name" value="VapE-like_dom"/>
    <property type="match status" value="1"/>
</dbReference>
<sequence length="832" mass="94104">MPDRQIVISVGNSRNSKMWRQENTTVSALYARLTQPIVGTETHAEYMSMPKTQQDDLKDIGGFVGGTLNGTRRKAANVLGRDIITLDFDNIPGWGTDMIAAKTDALNCSYCIYSTRKHTAAKPRLRVILPLDRTVSPDEYEPIARRIAQQIGIECADKTTFDVSRLMYWPSKCSDTEYYYKTKDAPFISADMVLGTYADWHNVSSWPQVPGAVSHKALAVKQGDPLEKTGTVGAFCRTYSIEQAMAAFLPGIYEPVDNMPDRYTYLGGSTTGGAIVYDGKFLFSHHATDPCSEKLVNAFDMVRLHKFGDLDEDKSPDTPITKMPSFNKMCEFAEQDKGCRATLNRERQQAAALDFNGLSTASAAASVTAPAPTAGMVTQQIAPTDDDLTADWRDELEYKVNSDILKNTINNYLIVLNNDPLIKDKFAYNAFAERKEIFGALPWDSSTGRRMWTDADTNGLYWFMEARYNQAGRGNIDSALSLYMAQHSFNEVQDFLNGLQWDGVKRLDTLFIDYLGAEDTEYTRAVTRKMFVAGVARAMTPGVKFDNMLILVGSQGLGKSTLLRRMARGWFNDSICSFEGKDAAELLQGVWLVEISELGAFRKSESARIKQFLSLNSDIFRAAYARNAEERQRKCVFFGSTNDDEFLRDPTGERRFWPVDCCRERKKLSPFTDLNDHIISQVWAEARAYWITGEPLFLNEALEQLARDKQAEHKEESGKEGIIREFISRLVPENWQKYTLDQRRMWWGSRGTSAQDGDGDIKLVERDRVSAMEIWVECFNADPKYMKQADVREINAVFKVCDEWSNTTEPMKCGPYGLQRCHKRNALTKAER</sequence>
<accession>A0A1H7MPY9</accession>
<protein>
    <submittedName>
        <fullName evidence="2">Virulence-associated protein E</fullName>
    </submittedName>
</protein>
<evidence type="ECO:0000259" key="1">
    <source>
        <dbReference type="Pfam" id="PF05272"/>
    </source>
</evidence>
<proteinExistence type="predicted"/>
<gene>
    <name evidence="2" type="ORF">SAMN05216469_11292</name>
</gene>
<dbReference type="RefSeq" id="WP_074834343.1">
    <property type="nucleotide sequence ID" value="NZ_FOAT01000012.1"/>
</dbReference>
<dbReference type="Proteomes" id="UP000186015">
    <property type="component" value="Unassembled WGS sequence"/>
</dbReference>
<dbReference type="OrthoDB" id="9763644at2"/>